<keyword evidence="2" id="KW-1185">Reference proteome</keyword>
<gene>
    <name evidence="1" type="ORF">MT2528_4420</name>
</gene>
<accession>A0ABY1HMW2</accession>
<dbReference type="Proteomes" id="UP000182660">
    <property type="component" value="Unassembled WGS sequence"/>
</dbReference>
<name>A0ABY1HMW2_9GAMM</name>
<organism evidence="1 2">
    <name type="scientific">Moritella viscosa</name>
    <dbReference type="NCBI Taxonomy" id="80854"/>
    <lineage>
        <taxon>Bacteria</taxon>
        <taxon>Pseudomonadati</taxon>
        <taxon>Pseudomonadota</taxon>
        <taxon>Gammaproteobacteria</taxon>
        <taxon>Alteromonadales</taxon>
        <taxon>Moritellaceae</taxon>
        <taxon>Moritella</taxon>
    </lineage>
</organism>
<evidence type="ECO:0000313" key="1">
    <source>
        <dbReference type="EMBL" id="SGZ02564.1"/>
    </source>
</evidence>
<reference evidence="1 2" key="1">
    <citation type="submission" date="2016-11" db="EMBL/GenBank/DDBJ databases">
        <authorList>
            <person name="Klemetsen T."/>
        </authorList>
    </citation>
    <scope>NUCLEOTIDE SEQUENCE [LARGE SCALE GENOMIC DNA]</scope>
    <source>
        <strain evidence="1">MT 2528</strain>
    </source>
</reference>
<protein>
    <submittedName>
        <fullName evidence="1">Uncharacterized protein</fullName>
    </submittedName>
</protein>
<proteinExistence type="predicted"/>
<dbReference type="EMBL" id="FPLJ01000132">
    <property type="protein sequence ID" value="SGZ02564.1"/>
    <property type="molecule type" value="Genomic_DNA"/>
</dbReference>
<comment type="caution">
    <text evidence="1">The sequence shown here is derived from an EMBL/GenBank/DDBJ whole genome shotgun (WGS) entry which is preliminary data.</text>
</comment>
<sequence>MVLIQYISISAIVSNMAQLDTWISNDQVYQNVTLLYCTYNLKTDHSV</sequence>
<evidence type="ECO:0000313" key="2">
    <source>
        <dbReference type="Proteomes" id="UP000182660"/>
    </source>
</evidence>